<reference evidence="1" key="1">
    <citation type="submission" date="2022-04" db="EMBL/GenBank/DDBJ databases">
        <title>Genome of the entomopathogenic fungus Entomophthora muscae.</title>
        <authorList>
            <person name="Elya C."/>
            <person name="Lovett B.R."/>
            <person name="Lee E."/>
            <person name="Macias A.M."/>
            <person name="Hajek A.E."/>
            <person name="De Bivort B.L."/>
            <person name="Kasson M.T."/>
            <person name="De Fine Licht H.H."/>
            <person name="Stajich J.E."/>
        </authorList>
    </citation>
    <scope>NUCLEOTIDE SEQUENCE</scope>
    <source>
        <strain evidence="1">Berkeley</strain>
    </source>
</reference>
<dbReference type="Proteomes" id="UP001165960">
    <property type="component" value="Unassembled WGS sequence"/>
</dbReference>
<comment type="caution">
    <text evidence="1">The sequence shown here is derived from an EMBL/GenBank/DDBJ whole genome shotgun (WGS) entry which is preliminary data.</text>
</comment>
<organism evidence="1 2">
    <name type="scientific">Entomophthora muscae</name>
    <dbReference type="NCBI Taxonomy" id="34485"/>
    <lineage>
        <taxon>Eukaryota</taxon>
        <taxon>Fungi</taxon>
        <taxon>Fungi incertae sedis</taxon>
        <taxon>Zoopagomycota</taxon>
        <taxon>Entomophthoromycotina</taxon>
        <taxon>Entomophthoromycetes</taxon>
        <taxon>Entomophthorales</taxon>
        <taxon>Entomophthoraceae</taxon>
        <taxon>Entomophthora</taxon>
    </lineage>
</organism>
<keyword evidence="2" id="KW-1185">Reference proteome</keyword>
<accession>A0ACC2SUT7</accession>
<evidence type="ECO:0000313" key="1">
    <source>
        <dbReference type="EMBL" id="KAJ9066093.1"/>
    </source>
</evidence>
<evidence type="ECO:0000313" key="2">
    <source>
        <dbReference type="Proteomes" id="UP001165960"/>
    </source>
</evidence>
<sequence>MGRKNRAVSSDKAKPTNGKPKPQAVLPGKPDLRPETKLGKKIKKKVPRAPDVHIEFGSLMEGMGSDDEFLDIDMDVQDKLAGDMPDSDEETEDNELERIERKHREKSLKDSKKAPSEDRKNNRLPIKDQKGKLIQAKDLPANTEDKGIDDKNQFSDEMESENEDSTPEEESKSQEPGLPPVKSQAYLKLRLEQLASTAQNIISDPEKNYSSLKILKALSVDKNIQIRKYALLTQLSVFMDILPGYRIRALTEEEKAVKVSKEVRNLRIYEESLVSSYQSYLKVLTNQYRLASTNPARHGELRPVVAKCYSELMANKHNFNFADELFSFVARRLATTHQDAIYDLCADATVRLFKEDELGQSSLRMVQALTKSIKHKEYRVSSNTIRLFLHLKFNINVLESLNKKDNKKAGDKRSQPKMTLDLVLSSEKRAHISKKMKKRNKEAKVVEQEMREAEAEYSVEERSKVQSELLKNIFVIYFRILKHAASTKLFPVTLEGLSKFGHLINVDFFTDLLGLLKGVLRDGLVSNQMSAHQDDLAEHTSSEVVRCQLLCILTAFKLLTGQGEVLNLDLKDFYMFLYSLLPVAAHMTDGFSDIEATARPGEFEVPSIPLLVVDCVDALFFRNRRDRVPLVRAAAFFKRIVSIAYHFPHKTAAKLLVMAKAFVIKYPCVLRLLSSEEMAGDGEFAAMATDPDMANPFATSLFELPGLLHHHYDPSVRRAAQALLKATLARN</sequence>
<dbReference type="EMBL" id="QTSX02004307">
    <property type="protein sequence ID" value="KAJ9066093.1"/>
    <property type="molecule type" value="Genomic_DNA"/>
</dbReference>
<proteinExistence type="predicted"/>
<name>A0ACC2SUT7_9FUNG</name>
<gene>
    <name evidence="1" type="ORF">DSO57_1012939</name>
</gene>
<protein>
    <submittedName>
        <fullName evidence="1">Uncharacterized protein</fullName>
    </submittedName>
</protein>